<keyword evidence="1" id="KW-0472">Membrane</keyword>
<evidence type="ECO:0000313" key="2">
    <source>
        <dbReference type="EMBL" id="TMR26621.1"/>
    </source>
</evidence>
<dbReference type="AlphaFoldDB" id="A0A5S4G2J5"/>
<comment type="caution">
    <text evidence="2">The sequence shown here is derived from an EMBL/GenBank/DDBJ whole genome shotgun (WGS) entry which is preliminary data.</text>
</comment>
<dbReference type="Proteomes" id="UP000306628">
    <property type="component" value="Unassembled WGS sequence"/>
</dbReference>
<protein>
    <submittedName>
        <fullName evidence="2">Uncharacterized protein</fullName>
    </submittedName>
</protein>
<proteinExistence type="predicted"/>
<reference evidence="2 3" key="1">
    <citation type="submission" date="2019-05" db="EMBL/GenBank/DDBJ databases">
        <title>Draft genome sequence of Nonomuraea zeae DSM 100528.</title>
        <authorList>
            <person name="Saricaoglu S."/>
            <person name="Isik K."/>
        </authorList>
    </citation>
    <scope>NUCLEOTIDE SEQUENCE [LARGE SCALE GENOMIC DNA]</scope>
    <source>
        <strain evidence="2 3">DSM 100528</strain>
    </source>
</reference>
<organism evidence="2 3">
    <name type="scientific">Nonomuraea zeae</name>
    <dbReference type="NCBI Taxonomy" id="1642303"/>
    <lineage>
        <taxon>Bacteria</taxon>
        <taxon>Bacillati</taxon>
        <taxon>Actinomycetota</taxon>
        <taxon>Actinomycetes</taxon>
        <taxon>Streptosporangiales</taxon>
        <taxon>Streptosporangiaceae</taxon>
        <taxon>Nonomuraea</taxon>
    </lineage>
</organism>
<keyword evidence="3" id="KW-1185">Reference proteome</keyword>
<gene>
    <name evidence="2" type="ORF">ETD85_41950</name>
</gene>
<evidence type="ECO:0000256" key="1">
    <source>
        <dbReference type="SAM" id="Phobius"/>
    </source>
</evidence>
<accession>A0A5S4G2J5</accession>
<keyword evidence="1" id="KW-1133">Transmembrane helix</keyword>
<feature type="transmembrane region" description="Helical" evidence="1">
    <location>
        <begin position="40"/>
        <end position="60"/>
    </location>
</feature>
<evidence type="ECO:0000313" key="3">
    <source>
        <dbReference type="Proteomes" id="UP000306628"/>
    </source>
</evidence>
<dbReference type="OrthoDB" id="9886308at2"/>
<keyword evidence="1" id="KW-0812">Transmembrane</keyword>
<sequence length="99" mass="10464">MTTFLIPGMCVGVFLLCVTREASADARSAGQMWATMRRAGWGRTAFTVARVAVVVVLLILADLCRLAGHAVAGARVVIEALAVHAEILGSLVTRTEVRA</sequence>
<name>A0A5S4G2J5_9ACTN</name>
<dbReference type="RefSeq" id="WP_138695400.1">
    <property type="nucleotide sequence ID" value="NZ_JBHSAZ010000021.1"/>
</dbReference>
<dbReference type="EMBL" id="VCKX01000192">
    <property type="protein sequence ID" value="TMR26621.1"/>
    <property type="molecule type" value="Genomic_DNA"/>
</dbReference>